<keyword evidence="1" id="KW-0346">Stress response</keyword>
<dbReference type="InterPro" id="IPR002068">
    <property type="entry name" value="A-crystallin/Hsp20_dom"/>
</dbReference>
<gene>
    <name evidence="6" type="ORF">GCM10010923_10780</name>
</gene>
<dbReference type="Gene3D" id="2.60.40.790">
    <property type="match status" value="1"/>
</dbReference>
<keyword evidence="7" id="KW-1185">Reference proteome</keyword>
<comment type="similarity">
    <text evidence="2 3">Belongs to the small heat shock protein (HSP20) family.</text>
</comment>
<dbReference type="PROSITE" id="PS01031">
    <property type="entry name" value="SHSP"/>
    <property type="match status" value="1"/>
</dbReference>
<dbReference type="Pfam" id="PF00011">
    <property type="entry name" value="HSP20"/>
    <property type="match status" value="1"/>
</dbReference>
<feature type="region of interest" description="Disordered" evidence="4">
    <location>
        <begin position="132"/>
        <end position="164"/>
    </location>
</feature>
<sequence length="164" mass="18426">MSRFDFTPYRRNTVGFDRLFEVLENAARQNSGDNYPPFNIERRGDDEYRITLAVAGFKPADLDITAQQNLLTVKGARPDGEQDGDFLHVGIAQRGFERRFELADFVRVYDAKLEDGLLVIDLLREVPEAMKPKKIAIGGEQPKTIEADPKHSDAQASNDDQVAA</sequence>
<evidence type="ECO:0000313" key="6">
    <source>
        <dbReference type="EMBL" id="GGA03711.1"/>
    </source>
</evidence>
<feature type="compositionally biased region" description="Polar residues" evidence="4">
    <location>
        <begin position="154"/>
        <end position="164"/>
    </location>
</feature>
<dbReference type="PANTHER" id="PTHR47062:SF1">
    <property type="entry name" value="SMALL HEAT SHOCK PROTEIN IBPA"/>
    <property type="match status" value="1"/>
</dbReference>
<proteinExistence type="inferred from homology"/>
<dbReference type="PANTHER" id="PTHR47062">
    <property type="match status" value="1"/>
</dbReference>
<dbReference type="EMBL" id="BMID01000001">
    <property type="protein sequence ID" value="GGA03711.1"/>
    <property type="molecule type" value="Genomic_DNA"/>
</dbReference>
<feature type="domain" description="SHSP" evidence="5">
    <location>
        <begin position="29"/>
        <end position="140"/>
    </location>
</feature>
<dbReference type="InterPro" id="IPR008978">
    <property type="entry name" value="HSP20-like_chaperone"/>
</dbReference>
<comment type="caution">
    <text evidence="6">The sequence shown here is derived from an EMBL/GenBank/DDBJ whole genome shotgun (WGS) entry which is preliminary data.</text>
</comment>
<evidence type="ECO:0000259" key="5">
    <source>
        <dbReference type="PROSITE" id="PS01031"/>
    </source>
</evidence>
<dbReference type="Proteomes" id="UP000603317">
    <property type="component" value="Unassembled WGS sequence"/>
</dbReference>
<dbReference type="InterPro" id="IPR037913">
    <property type="entry name" value="ACD_IbpA/B"/>
</dbReference>
<accession>A0ABQ1FAA9</accession>
<feature type="compositionally biased region" description="Basic and acidic residues" evidence="4">
    <location>
        <begin position="143"/>
        <end position="153"/>
    </location>
</feature>
<evidence type="ECO:0000256" key="3">
    <source>
        <dbReference type="RuleBase" id="RU003616"/>
    </source>
</evidence>
<dbReference type="RefSeq" id="WP_188641727.1">
    <property type="nucleotide sequence ID" value="NZ_BMID01000001.1"/>
</dbReference>
<evidence type="ECO:0000313" key="7">
    <source>
        <dbReference type="Proteomes" id="UP000603317"/>
    </source>
</evidence>
<reference evidence="7" key="1">
    <citation type="journal article" date="2019" name="Int. J. Syst. Evol. Microbiol.">
        <title>The Global Catalogue of Microorganisms (GCM) 10K type strain sequencing project: providing services to taxonomists for standard genome sequencing and annotation.</title>
        <authorList>
            <consortium name="The Broad Institute Genomics Platform"/>
            <consortium name="The Broad Institute Genome Sequencing Center for Infectious Disease"/>
            <person name="Wu L."/>
            <person name="Ma J."/>
        </authorList>
    </citation>
    <scope>NUCLEOTIDE SEQUENCE [LARGE SCALE GENOMIC DNA]</scope>
    <source>
        <strain evidence="7">CGMCC 1.15297</strain>
    </source>
</reference>
<organism evidence="6 7">
    <name type="scientific">Blastomonas marina</name>
    <dbReference type="NCBI Taxonomy" id="1867408"/>
    <lineage>
        <taxon>Bacteria</taxon>
        <taxon>Pseudomonadati</taxon>
        <taxon>Pseudomonadota</taxon>
        <taxon>Alphaproteobacteria</taxon>
        <taxon>Sphingomonadales</taxon>
        <taxon>Sphingomonadaceae</taxon>
        <taxon>Blastomonas</taxon>
    </lineage>
</organism>
<evidence type="ECO:0000256" key="4">
    <source>
        <dbReference type="SAM" id="MobiDB-lite"/>
    </source>
</evidence>
<dbReference type="CDD" id="cd06470">
    <property type="entry name" value="ACD_IbpA-B_like"/>
    <property type="match status" value="1"/>
</dbReference>
<evidence type="ECO:0000256" key="2">
    <source>
        <dbReference type="PROSITE-ProRule" id="PRU00285"/>
    </source>
</evidence>
<evidence type="ECO:0000256" key="1">
    <source>
        <dbReference type="ARBA" id="ARBA00023016"/>
    </source>
</evidence>
<protein>
    <submittedName>
        <fullName evidence="6">Heat-shock protein IbpA</fullName>
    </submittedName>
</protein>
<name>A0ABQ1FAA9_9SPHN</name>
<dbReference type="SUPFAM" id="SSF49764">
    <property type="entry name" value="HSP20-like chaperones"/>
    <property type="match status" value="1"/>
</dbReference>